<dbReference type="EMBL" id="BSTJ01000005">
    <property type="protein sequence ID" value="GLY75941.1"/>
    <property type="molecule type" value="Genomic_DNA"/>
</dbReference>
<organism evidence="4 5">
    <name type="scientific">Actinoallomurus iriomotensis</name>
    <dbReference type="NCBI Taxonomy" id="478107"/>
    <lineage>
        <taxon>Bacteria</taxon>
        <taxon>Bacillati</taxon>
        <taxon>Actinomycetota</taxon>
        <taxon>Actinomycetes</taxon>
        <taxon>Streptosporangiales</taxon>
        <taxon>Thermomonosporaceae</taxon>
        <taxon>Actinoallomurus</taxon>
    </lineage>
</organism>
<evidence type="ECO:0000259" key="3">
    <source>
        <dbReference type="Pfam" id="PF13579"/>
    </source>
</evidence>
<dbReference type="Proteomes" id="UP001165135">
    <property type="component" value="Unassembled WGS sequence"/>
</dbReference>
<protein>
    <submittedName>
        <fullName evidence="4">Glycosyl transferase family 1</fullName>
    </submittedName>
</protein>
<dbReference type="Pfam" id="PF13692">
    <property type="entry name" value="Glyco_trans_1_4"/>
    <property type="match status" value="1"/>
</dbReference>
<gene>
    <name evidence="4" type="ORF">Airi01_042080</name>
</gene>
<dbReference type="CDD" id="cd03801">
    <property type="entry name" value="GT4_PimA-like"/>
    <property type="match status" value="1"/>
</dbReference>
<evidence type="ECO:0000256" key="1">
    <source>
        <dbReference type="ARBA" id="ARBA00022676"/>
    </source>
</evidence>
<feature type="domain" description="Glycosyltransferase subfamily 4-like N-terminal" evidence="3">
    <location>
        <begin position="57"/>
        <end position="193"/>
    </location>
</feature>
<reference evidence="4" key="1">
    <citation type="submission" date="2023-03" db="EMBL/GenBank/DDBJ databases">
        <title>Actinoallomurus iriomotensis NBRC 103681.</title>
        <authorList>
            <person name="Ichikawa N."/>
            <person name="Sato H."/>
            <person name="Tonouchi N."/>
        </authorList>
    </citation>
    <scope>NUCLEOTIDE SEQUENCE</scope>
    <source>
        <strain evidence="4">NBRC 103681</strain>
    </source>
</reference>
<keyword evidence="1" id="KW-0328">Glycosyltransferase</keyword>
<evidence type="ECO:0000313" key="5">
    <source>
        <dbReference type="Proteomes" id="UP001165135"/>
    </source>
</evidence>
<evidence type="ECO:0000256" key="2">
    <source>
        <dbReference type="ARBA" id="ARBA00022679"/>
    </source>
</evidence>
<dbReference type="RefSeq" id="WP_285623617.1">
    <property type="nucleotide sequence ID" value="NZ_BSTJ01000005.1"/>
</dbReference>
<comment type="caution">
    <text evidence="4">The sequence shown here is derived from an EMBL/GenBank/DDBJ whole genome shotgun (WGS) entry which is preliminary data.</text>
</comment>
<dbReference type="Pfam" id="PF13579">
    <property type="entry name" value="Glyco_trans_4_4"/>
    <property type="match status" value="1"/>
</dbReference>
<dbReference type="PANTHER" id="PTHR12526">
    <property type="entry name" value="GLYCOSYLTRANSFERASE"/>
    <property type="match status" value="1"/>
</dbReference>
<proteinExistence type="predicted"/>
<evidence type="ECO:0000313" key="4">
    <source>
        <dbReference type="EMBL" id="GLY75941.1"/>
    </source>
</evidence>
<keyword evidence="2 4" id="KW-0808">Transferase</keyword>
<dbReference type="SUPFAM" id="SSF53756">
    <property type="entry name" value="UDP-Glycosyltransferase/glycogen phosphorylase"/>
    <property type="match status" value="1"/>
</dbReference>
<accession>A0A9W6RH68</accession>
<dbReference type="GO" id="GO:0016757">
    <property type="term" value="F:glycosyltransferase activity"/>
    <property type="evidence" value="ECO:0007669"/>
    <property type="project" value="UniProtKB-KW"/>
</dbReference>
<dbReference type="PANTHER" id="PTHR12526:SF636">
    <property type="entry name" value="BLL3647 PROTEIN"/>
    <property type="match status" value="1"/>
</dbReference>
<dbReference type="InterPro" id="IPR028098">
    <property type="entry name" value="Glyco_trans_4-like_N"/>
</dbReference>
<name>A0A9W6RH68_9ACTN</name>
<sequence>MTAPGQKRWREARAAYFAFDRYPSTKGSAVHIGQMAAALFEEFGGGLLGVLGGGGLPRYQWEPDRGVEIARFDERIPNLIDRAEAYSAWVAAHLAPHVSTMRVCHVRDPWSALPVVTAPGRRYRVVYEVNGLPSIELAHTWPLAPPATLARIAELEDRCLERADTVVVPSGVIASALVRRGVPEDRIHLVPNGADVPQETPRPRDAPERYIVYVGALQPWQGLDVLLRAFARLADLTGLRLVICSSVPERRARALRRLAGRLGVADRIVWRFTLPHAEVAAWLAGAEVSVAPLTGCARNVDQGCAPLKILESMAAGTPVVASGLPAVREIMADGAHGRLVAPDRPAELARAIRVLLEYPDAARAMGERARRRVREEFGWAATRAKMAAIYRSINADIEINN</sequence>
<dbReference type="Gene3D" id="3.40.50.2000">
    <property type="entry name" value="Glycogen Phosphorylase B"/>
    <property type="match status" value="2"/>
</dbReference>
<dbReference type="AlphaFoldDB" id="A0A9W6RH68"/>